<dbReference type="EMBL" id="PZZZ01000001">
    <property type="protein sequence ID" value="PTM98642.1"/>
    <property type="molecule type" value="Genomic_DNA"/>
</dbReference>
<organism evidence="2 3">
    <name type="scientific">Mycoplana dimorpha</name>
    <dbReference type="NCBI Taxonomy" id="28320"/>
    <lineage>
        <taxon>Bacteria</taxon>
        <taxon>Pseudomonadati</taxon>
        <taxon>Pseudomonadota</taxon>
        <taxon>Alphaproteobacteria</taxon>
        <taxon>Hyphomicrobiales</taxon>
        <taxon>Rhizobiaceae</taxon>
        <taxon>Mycoplana</taxon>
    </lineage>
</organism>
<reference evidence="2 3" key="1">
    <citation type="submission" date="2018-04" db="EMBL/GenBank/DDBJ databases">
        <title>Genomic Encyclopedia of Type Strains, Phase IV (KMG-IV): sequencing the most valuable type-strain genomes for metagenomic binning, comparative biology and taxonomic classification.</title>
        <authorList>
            <person name="Goeker M."/>
        </authorList>
    </citation>
    <scope>NUCLEOTIDE SEQUENCE [LARGE SCALE GENOMIC DNA]</scope>
    <source>
        <strain evidence="2 3">DSM 7138</strain>
    </source>
</reference>
<dbReference type="Proteomes" id="UP000241247">
    <property type="component" value="Unassembled WGS sequence"/>
</dbReference>
<dbReference type="PANTHER" id="PTHR21015">
    <property type="entry name" value="UDP-N-ACETYLGLUCOSAMINE--N-ACETYLMURAMYL-(PENTAPEPTIDE) PYROPHOSPHORYL-UNDECAPRENOL N-ACETYLGLUCOSAMINE TRANSFERASE 1"/>
    <property type="match status" value="1"/>
</dbReference>
<dbReference type="GO" id="GO:0016758">
    <property type="term" value="F:hexosyltransferase activity"/>
    <property type="evidence" value="ECO:0007669"/>
    <property type="project" value="InterPro"/>
</dbReference>
<dbReference type="SUPFAM" id="SSF53756">
    <property type="entry name" value="UDP-Glycosyltransferase/glycogen phosphorylase"/>
    <property type="match status" value="1"/>
</dbReference>
<keyword evidence="3" id="KW-1185">Reference proteome</keyword>
<evidence type="ECO:0000313" key="2">
    <source>
        <dbReference type="EMBL" id="PTM98642.1"/>
    </source>
</evidence>
<name>A0A2T5BI45_MYCDI</name>
<dbReference type="Pfam" id="PF04101">
    <property type="entry name" value="Glyco_tran_28_C"/>
    <property type="match status" value="1"/>
</dbReference>
<evidence type="ECO:0000259" key="1">
    <source>
        <dbReference type="Pfam" id="PF04101"/>
    </source>
</evidence>
<gene>
    <name evidence="2" type="ORF">C7449_101307</name>
</gene>
<sequence>MAGIASPSPRVFFYVQHLLGIGHLARASRIAQALADDAFDVTMVTGGTPVPGFPGPRIRHVELPPMAAGDAGFSGLVDLTGTPVDDAFKDRRRDLLLAVFREARPDVVIIEAFPFGRRQVRFELMPLLEAIASRAAPPIVLSSVRDILQQRRKPGRDEESVALASAHFDGIFVHGDPSFARLEDSFPLAGQIADRLLYTGLVAARPQAPAAERFDILVSAGGGAVGAALNAAAIAAARALPPTLRWCLVAGPNLPQPAFEAVLLAAPDNVVVERFRADFPGLLSGARLSVSQSGYNTVCDVLRAGCRAVYVPFTAGGETEQAARAERLRQMGLATVVGERSLTPQTLTEAIATTLDRPRPPPPPLDLDGARTTARLLRALLAGTPVATLASETAVRR</sequence>
<dbReference type="OrthoDB" id="503443at2"/>
<evidence type="ECO:0000313" key="3">
    <source>
        <dbReference type="Proteomes" id="UP000241247"/>
    </source>
</evidence>
<protein>
    <submittedName>
        <fullName evidence="2">Putative glycosyltransferase</fullName>
    </submittedName>
</protein>
<comment type="caution">
    <text evidence="2">The sequence shown here is derived from an EMBL/GenBank/DDBJ whole genome shotgun (WGS) entry which is preliminary data.</text>
</comment>
<feature type="domain" description="Glycosyl transferase family 28 C-terminal" evidence="1">
    <location>
        <begin position="222"/>
        <end position="356"/>
    </location>
</feature>
<proteinExistence type="predicted"/>
<keyword evidence="2" id="KW-0808">Transferase</keyword>
<dbReference type="AlphaFoldDB" id="A0A2T5BI45"/>
<accession>A0A2T5BI45</accession>
<dbReference type="Gene3D" id="3.40.50.2000">
    <property type="entry name" value="Glycogen Phosphorylase B"/>
    <property type="match status" value="1"/>
</dbReference>
<dbReference type="PANTHER" id="PTHR21015:SF28">
    <property type="entry name" value="SLL1722 PROTEIN"/>
    <property type="match status" value="1"/>
</dbReference>
<dbReference type="InterPro" id="IPR007235">
    <property type="entry name" value="Glyco_trans_28_C"/>
</dbReference>